<dbReference type="RefSeq" id="WP_166247531.1">
    <property type="nucleotide sequence ID" value="NZ_CP049616.1"/>
</dbReference>
<keyword evidence="2" id="KW-1185">Reference proteome</keyword>
<name>A0A6G7IZP3_9FLAO</name>
<accession>A0A6G7IZP3</accession>
<sequence>MTKEQIKEVHQFVGNLNSALKNFEFDFIKKAWNHTLFKQRIGKLGNIGHGVFNHVYETTVKGNVENHNLDLINRVKHSGATLKHIKTNIIDTYAEITYILIEDGYYHLTRYRVDFHEGKPYLTDIYSYKDDQWFSKSMRDVVLLNTKYTAFSPKRHEANRALVNYRNAIDSGDFELALLSLEQIPPSLQITNEFKIAKINTAANISDSLLLKTIEEVDDSQNVNNIYVDYLMALYLNDSLYQDDVNVRMRMEIGISKPLLDSLNTEGLIWN</sequence>
<evidence type="ECO:0000313" key="1">
    <source>
        <dbReference type="EMBL" id="QII43870.1"/>
    </source>
</evidence>
<dbReference type="KEGG" id="mut:GVT53_03995"/>
<proteinExistence type="predicted"/>
<dbReference type="Proteomes" id="UP000502928">
    <property type="component" value="Chromosome"/>
</dbReference>
<reference evidence="1 2" key="1">
    <citation type="submission" date="2020-02" db="EMBL/GenBank/DDBJ databases">
        <title>Complete genome of Muricauda sp. 501str8.</title>
        <authorList>
            <person name="Dong B."/>
            <person name="Zhu S."/>
            <person name="Yang J."/>
            <person name="Chen J."/>
        </authorList>
    </citation>
    <scope>NUCLEOTIDE SEQUENCE [LARGE SCALE GENOMIC DNA]</scope>
    <source>
        <strain evidence="1 2">501str8</strain>
    </source>
</reference>
<gene>
    <name evidence="1" type="ORF">GVT53_03995</name>
</gene>
<dbReference type="AlphaFoldDB" id="A0A6G7IZP3"/>
<evidence type="ECO:0000313" key="2">
    <source>
        <dbReference type="Proteomes" id="UP000502928"/>
    </source>
</evidence>
<dbReference type="EMBL" id="CP049616">
    <property type="protein sequence ID" value="QII43870.1"/>
    <property type="molecule type" value="Genomic_DNA"/>
</dbReference>
<protein>
    <submittedName>
        <fullName evidence="1">Uncharacterized protein</fullName>
    </submittedName>
</protein>
<organism evidence="1 2">
    <name type="scientific">Flagellimonas oceani</name>
    <dbReference type="NCBI Taxonomy" id="2698672"/>
    <lineage>
        <taxon>Bacteria</taxon>
        <taxon>Pseudomonadati</taxon>
        <taxon>Bacteroidota</taxon>
        <taxon>Flavobacteriia</taxon>
        <taxon>Flavobacteriales</taxon>
        <taxon>Flavobacteriaceae</taxon>
        <taxon>Flagellimonas</taxon>
    </lineage>
</organism>